<keyword evidence="4" id="KW-0378">Hydrolase</keyword>
<keyword evidence="6 7" id="KW-0472">Membrane</keyword>
<reference evidence="9 10" key="1">
    <citation type="submission" date="2016-11" db="EMBL/GenBank/DDBJ databases">
        <title>Whole Genome Sequencing of Mucilaginibacter polytrichastri RG4-7(T) isolated from the moss sample.</title>
        <authorList>
            <person name="Li Y."/>
        </authorList>
    </citation>
    <scope>NUCLEOTIDE SEQUENCE [LARGE SCALE GENOMIC DNA]</scope>
    <source>
        <strain evidence="9 10">RG4-7</strain>
    </source>
</reference>
<dbReference type="SMART" id="SM00014">
    <property type="entry name" value="acidPPc"/>
    <property type="match status" value="1"/>
</dbReference>
<feature type="domain" description="Phosphatidic acid phosphatase type 2/haloperoxidase" evidence="8">
    <location>
        <begin position="89"/>
        <end position="198"/>
    </location>
</feature>
<dbReference type="SUPFAM" id="SSF48317">
    <property type="entry name" value="Acid phosphatase/Vanadium-dependent haloperoxidase"/>
    <property type="match status" value="1"/>
</dbReference>
<evidence type="ECO:0000256" key="5">
    <source>
        <dbReference type="ARBA" id="ARBA00022989"/>
    </source>
</evidence>
<protein>
    <recommendedName>
        <fullName evidence="8">Phosphatidic acid phosphatase type 2/haloperoxidase domain-containing protein</fullName>
    </recommendedName>
</protein>
<dbReference type="STRING" id="1302689.RG47T_3382"/>
<proteinExistence type="predicted"/>
<dbReference type="Pfam" id="PF01569">
    <property type="entry name" value="PAP2"/>
    <property type="match status" value="1"/>
</dbReference>
<evidence type="ECO:0000313" key="10">
    <source>
        <dbReference type="Proteomes" id="UP000186720"/>
    </source>
</evidence>
<keyword evidence="10" id="KW-1185">Reference proteome</keyword>
<dbReference type="InterPro" id="IPR036938">
    <property type="entry name" value="PAP2/HPO_sf"/>
</dbReference>
<gene>
    <name evidence="9" type="ORF">RG47T_3382</name>
</gene>
<dbReference type="PANTHER" id="PTHR14969:SF62">
    <property type="entry name" value="DECAPRENYLPHOSPHORYL-5-PHOSPHORIBOSE PHOSPHATASE RV3807C-RELATED"/>
    <property type="match status" value="1"/>
</dbReference>
<comment type="subcellular location">
    <subcellularLocation>
        <location evidence="1">Cell membrane</location>
        <topology evidence="1">Multi-pass membrane protein</topology>
    </subcellularLocation>
</comment>
<dbReference type="RefSeq" id="WP_074490456.1">
    <property type="nucleotide sequence ID" value="NZ_FPAM01000020.1"/>
</dbReference>
<dbReference type="PANTHER" id="PTHR14969">
    <property type="entry name" value="SPHINGOSINE-1-PHOSPHATE PHOSPHOHYDROLASE"/>
    <property type="match status" value="1"/>
</dbReference>
<evidence type="ECO:0000256" key="4">
    <source>
        <dbReference type="ARBA" id="ARBA00022801"/>
    </source>
</evidence>
<dbReference type="Proteomes" id="UP000186720">
    <property type="component" value="Unassembled WGS sequence"/>
</dbReference>
<comment type="caution">
    <text evidence="9">The sequence shown here is derived from an EMBL/GenBank/DDBJ whole genome shotgun (WGS) entry which is preliminary data.</text>
</comment>
<keyword evidence="2" id="KW-1003">Cell membrane</keyword>
<evidence type="ECO:0000313" key="9">
    <source>
        <dbReference type="EMBL" id="OKS87919.1"/>
    </source>
</evidence>
<feature type="transmembrane region" description="Helical" evidence="7">
    <location>
        <begin position="183"/>
        <end position="200"/>
    </location>
</feature>
<name>A0A1Q6A1M1_9SPHI</name>
<keyword evidence="5 7" id="KW-1133">Transmembrane helix</keyword>
<dbReference type="EMBL" id="MPPL01000001">
    <property type="protein sequence ID" value="OKS87919.1"/>
    <property type="molecule type" value="Genomic_DNA"/>
</dbReference>
<keyword evidence="3 7" id="KW-0812">Transmembrane</keyword>
<dbReference type="InterPro" id="IPR000326">
    <property type="entry name" value="PAP2/HPO"/>
</dbReference>
<evidence type="ECO:0000256" key="3">
    <source>
        <dbReference type="ARBA" id="ARBA00022692"/>
    </source>
</evidence>
<feature type="transmembrane region" description="Helical" evidence="7">
    <location>
        <begin position="155"/>
        <end position="171"/>
    </location>
</feature>
<accession>A0A1Q6A1M1</accession>
<evidence type="ECO:0000259" key="8">
    <source>
        <dbReference type="SMART" id="SM00014"/>
    </source>
</evidence>
<sequence length="202" mass="21957">MKLVPGSLLIRLFFITNILLLCCFKLSAQSGIQQFDNSIMVDLAKSRTPQQTEAMLFITHSIHYVDVGVPAGLLVGGIISNNKEMRQNSFYVASSTAISYGVTLLVKHFVKRPRPFIKNITFIPVYRAGSTSFPSGHASTAFSTATALSIAYPKWYVIAPSFLWAGSIGYSRMYLGEHFPTDVAAGAALGAGTAAAFSFMKR</sequence>
<dbReference type="AlphaFoldDB" id="A0A1Q6A1M1"/>
<dbReference type="GO" id="GO:0016787">
    <property type="term" value="F:hydrolase activity"/>
    <property type="evidence" value="ECO:0007669"/>
    <property type="project" value="UniProtKB-KW"/>
</dbReference>
<organism evidence="9 10">
    <name type="scientific">Mucilaginibacter polytrichastri</name>
    <dbReference type="NCBI Taxonomy" id="1302689"/>
    <lineage>
        <taxon>Bacteria</taxon>
        <taxon>Pseudomonadati</taxon>
        <taxon>Bacteroidota</taxon>
        <taxon>Sphingobacteriia</taxon>
        <taxon>Sphingobacteriales</taxon>
        <taxon>Sphingobacteriaceae</taxon>
        <taxon>Mucilaginibacter</taxon>
    </lineage>
</organism>
<dbReference type="Gene3D" id="1.20.144.10">
    <property type="entry name" value="Phosphatidic acid phosphatase type 2/haloperoxidase"/>
    <property type="match status" value="1"/>
</dbReference>
<evidence type="ECO:0000256" key="6">
    <source>
        <dbReference type="ARBA" id="ARBA00023136"/>
    </source>
</evidence>
<evidence type="ECO:0000256" key="1">
    <source>
        <dbReference type="ARBA" id="ARBA00004651"/>
    </source>
</evidence>
<dbReference type="GO" id="GO:0005886">
    <property type="term" value="C:plasma membrane"/>
    <property type="evidence" value="ECO:0007669"/>
    <property type="project" value="UniProtKB-SubCell"/>
</dbReference>
<evidence type="ECO:0000256" key="7">
    <source>
        <dbReference type="SAM" id="Phobius"/>
    </source>
</evidence>
<evidence type="ECO:0000256" key="2">
    <source>
        <dbReference type="ARBA" id="ARBA00022475"/>
    </source>
</evidence>